<dbReference type="InterPro" id="IPR006094">
    <property type="entry name" value="Oxid_FAD_bind_N"/>
</dbReference>
<dbReference type="GO" id="GO:0071949">
    <property type="term" value="F:FAD binding"/>
    <property type="evidence" value="ECO:0007669"/>
    <property type="project" value="InterPro"/>
</dbReference>
<keyword evidence="4" id="KW-0560">Oxidoreductase</keyword>
<dbReference type="RefSeq" id="WP_156534433.1">
    <property type="nucleotide sequence ID" value="NZ_JACXXJ020000004.1"/>
</dbReference>
<evidence type="ECO:0000256" key="3">
    <source>
        <dbReference type="ARBA" id="ARBA00022827"/>
    </source>
</evidence>
<evidence type="ECO:0000256" key="1">
    <source>
        <dbReference type="ARBA" id="ARBA00001974"/>
    </source>
</evidence>
<protein>
    <submittedName>
        <fullName evidence="6">FAD-binding oxidoreductase</fullName>
    </submittedName>
</protein>
<organism evidence="6 7">
    <name type="scientific">Agrobacterium vitis</name>
    <name type="common">Rhizobium vitis</name>
    <dbReference type="NCBI Taxonomy" id="373"/>
    <lineage>
        <taxon>Bacteria</taxon>
        <taxon>Pseudomonadati</taxon>
        <taxon>Pseudomonadota</taxon>
        <taxon>Alphaproteobacteria</taxon>
        <taxon>Hyphomicrobiales</taxon>
        <taxon>Rhizobiaceae</taxon>
        <taxon>Rhizobium/Agrobacterium group</taxon>
        <taxon>Agrobacterium</taxon>
    </lineage>
</organism>
<dbReference type="SUPFAM" id="SSF55103">
    <property type="entry name" value="FAD-linked oxidases, C-terminal domain"/>
    <property type="match status" value="1"/>
</dbReference>
<dbReference type="EMBL" id="JACXXJ020000004">
    <property type="protein sequence ID" value="MBF2714391.1"/>
    <property type="molecule type" value="Genomic_DNA"/>
</dbReference>
<dbReference type="InterPro" id="IPR016169">
    <property type="entry name" value="FAD-bd_PCMH_sub2"/>
</dbReference>
<dbReference type="Proteomes" id="UP000655037">
    <property type="component" value="Unassembled WGS sequence"/>
</dbReference>
<feature type="domain" description="FAD-binding PCMH-type" evidence="5">
    <location>
        <begin position="46"/>
        <end position="243"/>
    </location>
</feature>
<dbReference type="InterPro" id="IPR016164">
    <property type="entry name" value="FAD-linked_Oxase-like_C"/>
</dbReference>
<evidence type="ECO:0000256" key="2">
    <source>
        <dbReference type="ARBA" id="ARBA00022630"/>
    </source>
</evidence>
<dbReference type="PANTHER" id="PTHR11748">
    <property type="entry name" value="D-LACTATE DEHYDROGENASE"/>
    <property type="match status" value="1"/>
</dbReference>
<reference evidence="6" key="1">
    <citation type="submission" date="2020-11" db="EMBL/GenBank/DDBJ databases">
        <title>Agrobacterium vitis strain K377 genome.</title>
        <authorList>
            <person name="Xi H."/>
        </authorList>
    </citation>
    <scope>NUCLEOTIDE SEQUENCE</scope>
    <source>
        <strain evidence="6">K377</strain>
        <plasmid evidence="6">unnamed3</plasmid>
    </source>
</reference>
<sequence>MAATASLAAVRQKLIRRADVASLRAIGLDAEEASLAPYMPANPSGREAPPLAVVRPRSTEEIVAVIGWARKTGTALTTFSSSSGSRLRGATAERPTVFVDLSGMNHLLQIDQQDAVAVIEPGVTFGAIDALLAPQGLRAFKPLLPRASKSVLTSYLDREPNLQSSEQWDVLDPFGGAQLVFGTGDVFRTGSAAISGTLDEHWKAGLRYLTAMGPAGTDFLRVVQGSQGTLAILNWAAILCERLPAREEARFVGADSIAPLARLSAELHRRRIGMASFIASNLHLAAVLESEPNRIADLAARLPAYTLYIQLTADCDFPDDKIAYQLADVTKLCADAGLVASPDLAGHSASRIAELQANPPASNYKDRIAGAHRSVFFLSQMDRAEQFIALARERLGANVAIYVQPRLHGRNCHVELVLPFDPASREQTAAADALADELAKACSAAGGFFSRPYGAWADMAFARNPTVKPLLRETKSIFDPDHILNPGRLCF</sequence>
<dbReference type="InterPro" id="IPR036318">
    <property type="entry name" value="FAD-bd_PCMH-like_sf"/>
</dbReference>
<comment type="cofactor">
    <cofactor evidence="1">
        <name>FAD</name>
        <dbReference type="ChEBI" id="CHEBI:57692"/>
    </cofactor>
</comment>
<dbReference type="AlphaFoldDB" id="A0AAE2UTI5"/>
<dbReference type="InterPro" id="IPR016166">
    <property type="entry name" value="FAD-bd_PCMH"/>
</dbReference>
<keyword evidence="3" id="KW-0274">FAD</keyword>
<dbReference type="Gene3D" id="3.30.465.10">
    <property type="match status" value="1"/>
</dbReference>
<dbReference type="Gene3D" id="3.30.43.10">
    <property type="entry name" value="Uridine Diphospho-n-acetylenolpyruvylglucosamine Reductase, domain 2"/>
    <property type="match status" value="1"/>
</dbReference>
<accession>A0AAE2UTI5</accession>
<dbReference type="Pfam" id="PF02913">
    <property type="entry name" value="FAD-oxidase_C"/>
    <property type="match status" value="1"/>
</dbReference>
<keyword evidence="2" id="KW-0285">Flavoprotein</keyword>
<evidence type="ECO:0000256" key="4">
    <source>
        <dbReference type="ARBA" id="ARBA00023002"/>
    </source>
</evidence>
<dbReference type="InterPro" id="IPR016167">
    <property type="entry name" value="FAD-bd_PCMH_sub1"/>
</dbReference>
<dbReference type="GO" id="GO:0016491">
    <property type="term" value="F:oxidoreductase activity"/>
    <property type="evidence" value="ECO:0007669"/>
    <property type="project" value="UniProtKB-KW"/>
</dbReference>
<gene>
    <name evidence="6" type="ORF">IEI95_009165</name>
</gene>
<evidence type="ECO:0000259" key="5">
    <source>
        <dbReference type="PROSITE" id="PS51387"/>
    </source>
</evidence>
<evidence type="ECO:0000313" key="6">
    <source>
        <dbReference type="EMBL" id="MBF2714391.1"/>
    </source>
</evidence>
<comment type="caution">
    <text evidence="6">The sequence shown here is derived from an EMBL/GenBank/DDBJ whole genome shotgun (WGS) entry which is preliminary data.</text>
</comment>
<geneLocation type="plasmid" evidence="6">
    <name>unnamed3</name>
</geneLocation>
<dbReference type="SUPFAM" id="SSF56176">
    <property type="entry name" value="FAD-binding/transporter-associated domain-like"/>
    <property type="match status" value="1"/>
</dbReference>
<proteinExistence type="predicted"/>
<name>A0AAE2UTI5_AGRVI</name>
<keyword evidence="6" id="KW-0614">Plasmid</keyword>
<dbReference type="Pfam" id="PF01565">
    <property type="entry name" value="FAD_binding_4"/>
    <property type="match status" value="1"/>
</dbReference>
<evidence type="ECO:0000313" key="7">
    <source>
        <dbReference type="Proteomes" id="UP000655037"/>
    </source>
</evidence>
<dbReference type="PROSITE" id="PS51387">
    <property type="entry name" value="FAD_PCMH"/>
    <property type="match status" value="1"/>
</dbReference>
<dbReference type="InterPro" id="IPR004113">
    <property type="entry name" value="FAD-bd_oxidored_4_C"/>
</dbReference>